<protein>
    <recommendedName>
        <fullName evidence="13">Cytochrome P450</fullName>
    </recommendedName>
</protein>
<dbReference type="GO" id="GO:0006629">
    <property type="term" value="P:lipid metabolic process"/>
    <property type="evidence" value="ECO:0007669"/>
    <property type="project" value="UniProtKB-ARBA"/>
</dbReference>
<dbReference type="Gene3D" id="1.10.630.10">
    <property type="entry name" value="Cytochrome P450"/>
    <property type="match status" value="1"/>
</dbReference>
<dbReference type="GO" id="GO:0016020">
    <property type="term" value="C:membrane"/>
    <property type="evidence" value="ECO:0007669"/>
    <property type="project" value="UniProtKB-SubCell"/>
</dbReference>
<evidence type="ECO:0000256" key="8">
    <source>
        <dbReference type="ARBA" id="ARBA00023004"/>
    </source>
</evidence>
<dbReference type="InterPro" id="IPR002401">
    <property type="entry name" value="Cyt_P450_E_grp-I"/>
</dbReference>
<dbReference type="GO" id="GO:0005506">
    <property type="term" value="F:iron ion binding"/>
    <property type="evidence" value="ECO:0007669"/>
    <property type="project" value="InterPro"/>
</dbReference>
<keyword evidence="12" id="KW-1185">Reference proteome</keyword>
<evidence type="ECO:0000313" key="11">
    <source>
        <dbReference type="EMBL" id="KAG2549453.1"/>
    </source>
</evidence>
<dbReference type="EMBL" id="CM029053">
    <property type="protein sequence ID" value="KAG2549453.1"/>
    <property type="molecule type" value="Genomic_DNA"/>
</dbReference>
<evidence type="ECO:0000256" key="10">
    <source>
        <dbReference type="ARBA" id="ARBA00023136"/>
    </source>
</evidence>
<keyword evidence="8" id="KW-0408">Iron</keyword>
<dbReference type="PANTHER" id="PTHR24282:SF196">
    <property type="entry name" value="CYTOCHROME P450 714C2"/>
    <property type="match status" value="1"/>
</dbReference>
<comment type="similarity">
    <text evidence="2">Belongs to the cytochrome P450 family.</text>
</comment>
<dbReference type="GO" id="GO:0020037">
    <property type="term" value="F:heme binding"/>
    <property type="evidence" value="ECO:0007669"/>
    <property type="project" value="InterPro"/>
</dbReference>
<evidence type="ECO:0000256" key="3">
    <source>
        <dbReference type="ARBA" id="ARBA00022617"/>
    </source>
</evidence>
<dbReference type="GO" id="GO:0004497">
    <property type="term" value="F:monooxygenase activity"/>
    <property type="evidence" value="ECO:0007669"/>
    <property type="project" value="UniProtKB-KW"/>
</dbReference>
<keyword evidence="7" id="KW-0560">Oxidoreductase</keyword>
<dbReference type="InterPro" id="IPR036396">
    <property type="entry name" value="Cyt_P450_sf"/>
</dbReference>
<keyword evidence="6" id="KW-1133">Transmembrane helix</keyword>
<evidence type="ECO:0000256" key="4">
    <source>
        <dbReference type="ARBA" id="ARBA00022692"/>
    </source>
</evidence>
<keyword evidence="4" id="KW-0812">Transmembrane</keyword>
<sequence length="319" mass="35711">MRRIQQQLTECHQEQKAGITNRFSSNYVATLFPYFLQWRVYGSIYLYSTGSIQALFVTDPDMVKELANCKSLELGKPLYLQKELGALLGMGILTSNNGDLWAHQRKVIAPEFFMDKVKGMVNLMMEAANATLSSWENKVDSEGGSAEMVVDEFLRNFSADVISRASFGSSFSEGKEIFNKIRQLQMTMAKQKMLIGVPRSRYLPTMGNREIWRLGTSIGNLILETAKRHEHDSVTSVNKGLLHSIIEGAKAAPSSSCTPEDFIVDIYFAGHETTSTTAAWCLMLLASHPKWQSSARAELLDVCQGNTLDADMLRKKKMV</sequence>
<dbReference type="InterPro" id="IPR001128">
    <property type="entry name" value="Cyt_P450"/>
</dbReference>
<organism evidence="11 12">
    <name type="scientific">Panicum virgatum</name>
    <name type="common">Blackwell switchgrass</name>
    <dbReference type="NCBI Taxonomy" id="38727"/>
    <lineage>
        <taxon>Eukaryota</taxon>
        <taxon>Viridiplantae</taxon>
        <taxon>Streptophyta</taxon>
        <taxon>Embryophyta</taxon>
        <taxon>Tracheophyta</taxon>
        <taxon>Spermatophyta</taxon>
        <taxon>Magnoliopsida</taxon>
        <taxon>Liliopsida</taxon>
        <taxon>Poales</taxon>
        <taxon>Poaceae</taxon>
        <taxon>PACMAD clade</taxon>
        <taxon>Panicoideae</taxon>
        <taxon>Panicodae</taxon>
        <taxon>Paniceae</taxon>
        <taxon>Panicinae</taxon>
        <taxon>Panicum</taxon>
        <taxon>Panicum sect. Hiantes</taxon>
    </lineage>
</organism>
<evidence type="ECO:0000256" key="1">
    <source>
        <dbReference type="ARBA" id="ARBA00004370"/>
    </source>
</evidence>
<dbReference type="PANTHER" id="PTHR24282">
    <property type="entry name" value="CYTOCHROME P450 FAMILY MEMBER"/>
    <property type="match status" value="1"/>
</dbReference>
<comment type="subcellular location">
    <subcellularLocation>
        <location evidence="1">Membrane</location>
    </subcellularLocation>
</comment>
<comment type="caution">
    <text evidence="11">The sequence shown here is derived from an EMBL/GenBank/DDBJ whole genome shotgun (WGS) entry which is preliminary data.</text>
</comment>
<evidence type="ECO:0000256" key="2">
    <source>
        <dbReference type="ARBA" id="ARBA00010617"/>
    </source>
</evidence>
<keyword evidence="9" id="KW-0503">Monooxygenase</keyword>
<proteinExistence type="inferred from homology"/>
<dbReference type="Pfam" id="PF00067">
    <property type="entry name" value="p450"/>
    <property type="match status" value="1"/>
</dbReference>
<keyword evidence="10" id="KW-0472">Membrane</keyword>
<evidence type="ECO:0000256" key="7">
    <source>
        <dbReference type="ARBA" id="ARBA00023002"/>
    </source>
</evidence>
<dbReference type="InterPro" id="IPR050665">
    <property type="entry name" value="Cytochrome_P450_Monooxygen"/>
</dbReference>
<evidence type="ECO:0008006" key="13">
    <source>
        <dbReference type="Google" id="ProtNLM"/>
    </source>
</evidence>
<evidence type="ECO:0000256" key="5">
    <source>
        <dbReference type="ARBA" id="ARBA00022723"/>
    </source>
</evidence>
<accession>A0A8T0NJP7</accession>
<dbReference type="GO" id="GO:0016705">
    <property type="term" value="F:oxidoreductase activity, acting on paired donors, with incorporation or reduction of molecular oxygen"/>
    <property type="evidence" value="ECO:0007669"/>
    <property type="project" value="InterPro"/>
</dbReference>
<reference evidence="11" key="1">
    <citation type="submission" date="2020-05" db="EMBL/GenBank/DDBJ databases">
        <title>WGS assembly of Panicum virgatum.</title>
        <authorList>
            <person name="Lovell J.T."/>
            <person name="Jenkins J."/>
            <person name="Shu S."/>
            <person name="Juenger T.E."/>
            <person name="Schmutz J."/>
        </authorList>
    </citation>
    <scope>NUCLEOTIDE SEQUENCE</scope>
    <source>
        <strain evidence="11">AP13</strain>
    </source>
</reference>
<dbReference type="PRINTS" id="PR00463">
    <property type="entry name" value="EP450I"/>
</dbReference>
<evidence type="ECO:0000313" key="12">
    <source>
        <dbReference type="Proteomes" id="UP000823388"/>
    </source>
</evidence>
<dbReference type="SUPFAM" id="SSF48264">
    <property type="entry name" value="Cytochrome P450"/>
    <property type="match status" value="1"/>
</dbReference>
<dbReference type="AlphaFoldDB" id="A0A8T0NJP7"/>
<dbReference type="Proteomes" id="UP000823388">
    <property type="component" value="Chromosome 9K"/>
</dbReference>
<gene>
    <name evidence="11" type="ORF">PVAP13_9KG251600</name>
</gene>
<keyword evidence="3" id="KW-0349">Heme</keyword>
<evidence type="ECO:0000256" key="6">
    <source>
        <dbReference type="ARBA" id="ARBA00022989"/>
    </source>
</evidence>
<name>A0A8T0NJP7_PANVG</name>
<keyword evidence="5" id="KW-0479">Metal-binding</keyword>
<evidence type="ECO:0000256" key="9">
    <source>
        <dbReference type="ARBA" id="ARBA00023033"/>
    </source>
</evidence>